<dbReference type="GO" id="GO:0005975">
    <property type="term" value="P:carbohydrate metabolic process"/>
    <property type="evidence" value="ECO:0007669"/>
    <property type="project" value="InterPro"/>
</dbReference>
<feature type="signal peptide" evidence="1">
    <location>
        <begin position="1"/>
        <end position="18"/>
    </location>
</feature>
<dbReference type="InterPro" id="IPR049053">
    <property type="entry name" value="AFCA-like_C"/>
</dbReference>
<dbReference type="EMBL" id="ML978124">
    <property type="protein sequence ID" value="KAF2100278.1"/>
    <property type="molecule type" value="Genomic_DNA"/>
</dbReference>
<evidence type="ECO:0000259" key="2">
    <source>
        <dbReference type="Pfam" id="PF14498"/>
    </source>
</evidence>
<dbReference type="InterPro" id="IPR013780">
    <property type="entry name" value="Glyco_hydro_b"/>
</dbReference>
<dbReference type="PANTHER" id="PTHR31084">
    <property type="entry name" value="ALPHA-L-FUCOSIDASE 2"/>
    <property type="match status" value="1"/>
</dbReference>
<proteinExistence type="predicted"/>
<dbReference type="Pfam" id="PF14498">
    <property type="entry name" value="Glyco_hyd_65N_2"/>
    <property type="match status" value="1"/>
</dbReference>
<dbReference type="Gene3D" id="2.70.98.50">
    <property type="entry name" value="putative glycoside hydrolase family protein from bacillus halodurans"/>
    <property type="match status" value="1"/>
</dbReference>
<dbReference type="InterPro" id="IPR054363">
    <property type="entry name" value="GH95_cat"/>
</dbReference>
<dbReference type="InterPro" id="IPR008928">
    <property type="entry name" value="6-hairpin_glycosidase_sf"/>
</dbReference>
<name>A0A9P4IHV2_9PEZI</name>
<accession>A0A9P4IHV2</accession>
<dbReference type="InterPro" id="IPR027414">
    <property type="entry name" value="GH95_N_dom"/>
</dbReference>
<dbReference type="Gene3D" id="2.60.40.1180">
    <property type="entry name" value="Golgi alpha-mannosidase II"/>
    <property type="match status" value="1"/>
</dbReference>
<sequence>MRVLPLLFQGSFIRYAIAATQASSLLWYPRPADTDFYSALAVGNGRLGAMLHGYTDQELIRLNEDSIWSGGPRDRVNAEALPNLPSLREEILNGSRTNADNNWIWHFTGTPSDMRAYLPAGELRLDFPHPVNSTSKYNRTLDISTGLSTVSYKYDNIAYKREAIANAPTNVLAFRLSTSKPKSLIFKAALTRDQNVTTIAADAKSLTLTLKGVSRDDTSIHYTSQARLVLSGGDISGANEVIIFYDAETSWRYPNGTAEYEQVVASRLESAVGSGWAGISSQATSDYQSFYARSSIDLGNSGAEGLKDTATRISDWQNGTNVTADPELLTLGFNMGKYLLISSSRPGTLPANLQGIWNKDYIPPWDSKWTLNINLEMNYWLAQPNNLPEIANPIYDLLDRLRVTGTHVAKTMYNATGWCCHHNTDITADCVPYHASTSFSPFPLGGAWLSFELIEHYRFTGDTEFAANVALPILKDAVAFIRSYTTLKDGYYVTNPGSSPENEYVIPKYMTVAGNTTGLDDGVMVDRGIMHQVMSGFIELSNAVKSTDGVAEATEFLSKIEPPAIGSLGQLLEWSKEFNETDVGHRHFSPLLCVHPGTWISPLTNRTASDAAYTLLQQRIQNGSGSTGWSAVWASALYARLFDAANALHWACDMITEWMFETLLGRNGSYFQIDGNLGLVSAITEMLLQSHAGVVHLGPALPTTGIATGSAKGFVARGGFLVDMAWKDGMVTEATLTSIKGNPLRLRVQDGRDFKINGTTSSDEIQTEEGHKYEVTF</sequence>
<dbReference type="PANTHER" id="PTHR31084:SF0">
    <property type="entry name" value="ALPHA-L-FUCOSIDASE 2"/>
    <property type="match status" value="1"/>
</dbReference>
<dbReference type="SUPFAM" id="SSF48208">
    <property type="entry name" value="Six-hairpin glycosidases"/>
    <property type="match status" value="1"/>
</dbReference>
<dbReference type="AlphaFoldDB" id="A0A9P4IHV2"/>
<reference evidence="5" key="1">
    <citation type="journal article" date="2020" name="Stud. Mycol.">
        <title>101 Dothideomycetes genomes: a test case for predicting lifestyles and emergence of pathogens.</title>
        <authorList>
            <person name="Haridas S."/>
            <person name="Albert R."/>
            <person name="Binder M."/>
            <person name="Bloem J."/>
            <person name="Labutti K."/>
            <person name="Salamov A."/>
            <person name="Andreopoulos B."/>
            <person name="Baker S."/>
            <person name="Barry K."/>
            <person name="Bills G."/>
            <person name="Bluhm B."/>
            <person name="Cannon C."/>
            <person name="Castanera R."/>
            <person name="Culley D."/>
            <person name="Daum C."/>
            <person name="Ezra D."/>
            <person name="Gonzalez J."/>
            <person name="Henrissat B."/>
            <person name="Kuo A."/>
            <person name="Liang C."/>
            <person name="Lipzen A."/>
            <person name="Lutzoni F."/>
            <person name="Magnuson J."/>
            <person name="Mondo S."/>
            <person name="Nolan M."/>
            <person name="Ohm R."/>
            <person name="Pangilinan J."/>
            <person name="Park H.-J."/>
            <person name="Ramirez L."/>
            <person name="Alfaro M."/>
            <person name="Sun H."/>
            <person name="Tritt A."/>
            <person name="Yoshinaga Y."/>
            <person name="Zwiers L.-H."/>
            <person name="Turgeon B."/>
            <person name="Goodwin S."/>
            <person name="Spatafora J."/>
            <person name="Crous P."/>
            <person name="Grigoriev I."/>
        </authorList>
    </citation>
    <scope>NUCLEOTIDE SEQUENCE</scope>
    <source>
        <strain evidence="5">CBS 133067</strain>
    </source>
</reference>
<evidence type="ECO:0008006" key="7">
    <source>
        <dbReference type="Google" id="ProtNLM"/>
    </source>
</evidence>
<dbReference type="PIRSF" id="PIRSF007663">
    <property type="entry name" value="UCP007663"/>
    <property type="match status" value="1"/>
</dbReference>
<dbReference type="Proteomes" id="UP000799772">
    <property type="component" value="Unassembled WGS sequence"/>
</dbReference>
<dbReference type="InterPro" id="IPR016518">
    <property type="entry name" value="Alpha-L-fucosidase"/>
</dbReference>
<dbReference type="GO" id="GO:0004560">
    <property type="term" value="F:alpha-L-fucosidase activity"/>
    <property type="evidence" value="ECO:0007669"/>
    <property type="project" value="InterPro"/>
</dbReference>
<dbReference type="OrthoDB" id="2848340at2759"/>
<keyword evidence="1" id="KW-0732">Signal</keyword>
<feature type="domain" description="Glycosyl hydrolase family 95 N-terminal" evidence="2">
    <location>
        <begin position="26"/>
        <end position="240"/>
    </location>
</feature>
<gene>
    <name evidence="5" type="ORF">NA57DRAFT_36854</name>
</gene>
<protein>
    <recommendedName>
        <fullName evidence="7">Glycosyl hydrolase family 95 N-terminal domain-containing protein</fullName>
    </recommendedName>
</protein>
<evidence type="ECO:0000256" key="1">
    <source>
        <dbReference type="SAM" id="SignalP"/>
    </source>
</evidence>
<evidence type="ECO:0000259" key="4">
    <source>
        <dbReference type="Pfam" id="PF22124"/>
    </source>
</evidence>
<feature type="chain" id="PRO_5040159241" description="Glycosyl hydrolase family 95 N-terminal domain-containing protein" evidence="1">
    <location>
        <begin position="19"/>
        <end position="777"/>
    </location>
</feature>
<dbReference type="Pfam" id="PF22124">
    <property type="entry name" value="Glyco_hydro_95_cat"/>
    <property type="match status" value="1"/>
</dbReference>
<evidence type="ECO:0000313" key="6">
    <source>
        <dbReference type="Proteomes" id="UP000799772"/>
    </source>
</evidence>
<comment type="caution">
    <text evidence="5">The sequence shown here is derived from an EMBL/GenBank/DDBJ whole genome shotgun (WGS) entry which is preliminary data.</text>
</comment>
<feature type="domain" description="Alpha fucosidase A-like C-terminal" evidence="3">
    <location>
        <begin position="689"/>
        <end position="774"/>
    </location>
</feature>
<dbReference type="Pfam" id="PF21307">
    <property type="entry name" value="Glyco_hydro_95_C"/>
    <property type="match status" value="1"/>
</dbReference>
<feature type="domain" description="Glycosyl hydrolase family 95 catalytic" evidence="4">
    <location>
        <begin position="277"/>
        <end position="687"/>
    </location>
</feature>
<evidence type="ECO:0000313" key="5">
    <source>
        <dbReference type="EMBL" id="KAF2100278.1"/>
    </source>
</evidence>
<evidence type="ECO:0000259" key="3">
    <source>
        <dbReference type="Pfam" id="PF21307"/>
    </source>
</evidence>
<keyword evidence="6" id="KW-1185">Reference proteome</keyword>
<organism evidence="5 6">
    <name type="scientific">Rhizodiscina lignyota</name>
    <dbReference type="NCBI Taxonomy" id="1504668"/>
    <lineage>
        <taxon>Eukaryota</taxon>
        <taxon>Fungi</taxon>
        <taxon>Dikarya</taxon>
        <taxon>Ascomycota</taxon>
        <taxon>Pezizomycotina</taxon>
        <taxon>Dothideomycetes</taxon>
        <taxon>Pleosporomycetidae</taxon>
        <taxon>Aulographales</taxon>
        <taxon>Rhizodiscinaceae</taxon>
        <taxon>Rhizodiscina</taxon>
    </lineage>
</organism>